<dbReference type="Proteomes" id="UP001482231">
    <property type="component" value="Unassembled WGS sequence"/>
</dbReference>
<name>A0ABV0EG88_9BURK</name>
<organism evidence="2 3">
    <name type="scientific">Thiobacter aerophilum</name>
    <dbReference type="NCBI Taxonomy" id="3121275"/>
    <lineage>
        <taxon>Bacteria</taxon>
        <taxon>Pseudomonadati</taxon>
        <taxon>Pseudomonadota</taxon>
        <taxon>Betaproteobacteria</taxon>
        <taxon>Burkholderiales</taxon>
        <taxon>Thiobacteraceae</taxon>
        <taxon>Thiobacter</taxon>
    </lineage>
</organism>
<accession>A0ABV0EG88</accession>
<feature type="domain" description="KilA-N" evidence="1">
    <location>
        <begin position="148"/>
        <end position="262"/>
    </location>
</feature>
<proteinExistence type="predicted"/>
<dbReference type="EMBL" id="JBAJEX010000009">
    <property type="protein sequence ID" value="MEO1767678.1"/>
    <property type="molecule type" value="Genomic_DNA"/>
</dbReference>
<gene>
    <name evidence="2" type="ORF">V6E02_10695</name>
</gene>
<dbReference type="InterPro" id="IPR017880">
    <property type="entry name" value="KilA_N"/>
</dbReference>
<dbReference type="RefSeq" id="WP_347308790.1">
    <property type="nucleotide sequence ID" value="NZ_JBAJEX010000009.1"/>
</dbReference>
<dbReference type="SMART" id="SM01252">
    <property type="entry name" value="KilA-N"/>
    <property type="match status" value="1"/>
</dbReference>
<comment type="caution">
    <text evidence="2">The sequence shown here is derived from an EMBL/GenBank/DDBJ whole genome shotgun (WGS) entry which is preliminary data.</text>
</comment>
<dbReference type="InterPro" id="IPR018004">
    <property type="entry name" value="KilA/APSES_HTH"/>
</dbReference>
<dbReference type="Pfam" id="PF04383">
    <property type="entry name" value="KilA-N"/>
    <property type="match status" value="1"/>
</dbReference>
<dbReference type="PROSITE" id="PS51301">
    <property type="entry name" value="KILA_N"/>
    <property type="match status" value="1"/>
</dbReference>
<evidence type="ECO:0000313" key="3">
    <source>
        <dbReference type="Proteomes" id="UP001482231"/>
    </source>
</evidence>
<evidence type="ECO:0000259" key="1">
    <source>
        <dbReference type="PROSITE" id="PS51301"/>
    </source>
</evidence>
<keyword evidence="3" id="KW-1185">Reference proteome</keyword>
<reference evidence="2 3" key="1">
    <citation type="submission" date="2024-02" db="EMBL/GenBank/DDBJ databases">
        <title>New thermophilic sulfur-oxidizing bacteria from a hot springs of the Uzon caldera (Kamchatka, Russia).</title>
        <authorList>
            <person name="Dukat A.M."/>
            <person name="Elcheninov A.G."/>
            <person name="Frolov E.N."/>
        </authorList>
    </citation>
    <scope>NUCLEOTIDE SEQUENCE [LARGE SCALE GENOMIC DNA]</scope>
    <source>
        <strain evidence="2 3">AK1</strain>
    </source>
</reference>
<protein>
    <submittedName>
        <fullName evidence="2">KilA-N domain-containing protein</fullName>
    </submittedName>
</protein>
<evidence type="ECO:0000313" key="2">
    <source>
        <dbReference type="EMBL" id="MEO1767678.1"/>
    </source>
</evidence>
<sequence>MLKPLPIAWIAWDTPERIAAHPAIKDGLGHDAPGLVLTIFANGCLKVSATRRPRLHLADAARYARAAHTWIEAALVSEPNRHLHRVADTLRKRLQLEGWRNLGNGVFEALPVEKALAVLSGIRDIAEPPRPPVRETAIPAFLRKEDSEMQENSVGALPALVIASTPIRQDDAGRFCLNDLHKAAGGENRHRPSLWLENQQTQELVEEIAKAGNPALEQNQPVSVIKGGSSPGTYVCKELVYAYAMWVSPKFHLTVIRAFDDFVMGRKPQVGGVLPDVVASAIKTRAWRLAEEYRLAGMRLISGAHRPGDEELFWETASRAMERLEEHLTSIARNMLASKRDPRQLAAWILVWKPEVPEWERRLH</sequence>